<dbReference type="Proteomes" id="UP000054565">
    <property type="component" value="Unassembled WGS sequence"/>
</dbReference>
<feature type="region of interest" description="Disordered" evidence="1">
    <location>
        <begin position="1"/>
        <end position="25"/>
    </location>
</feature>
<gene>
    <name evidence="2" type="ORF">CIRG_08038</name>
</gene>
<evidence type="ECO:0000256" key="1">
    <source>
        <dbReference type="SAM" id="MobiDB-lite"/>
    </source>
</evidence>
<proteinExistence type="predicted"/>
<feature type="region of interest" description="Disordered" evidence="1">
    <location>
        <begin position="53"/>
        <end position="73"/>
    </location>
</feature>
<sequence>MPQDPLSKRRDPVVHKPRPPSHPLPPPFALAFLSCQKTDQSNLSIFLQAHRDQQRSAMWRPPGPPTTTTITITDQSPLCPACVR</sequence>
<evidence type="ECO:0000313" key="2">
    <source>
        <dbReference type="EMBL" id="KMP08357.1"/>
    </source>
</evidence>
<dbReference type="AlphaFoldDB" id="A0A0J7BDZ0"/>
<evidence type="ECO:0000313" key="3">
    <source>
        <dbReference type="Proteomes" id="UP000054565"/>
    </source>
</evidence>
<accession>A0A0J7BDZ0</accession>
<reference evidence="3" key="1">
    <citation type="journal article" date="2010" name="Genome Res.">
        <title>Population genomic sequencing of Coccidioides fungi reveals recent hybridization and transposon control.</title>
        <authorList>
            <person name="Neafsey D.E."/>
            <person name="Barker B.M."/>
            <person name="Sharpton T.J."/>
            <person name="Stajich J.E."/>
            <person name="Park D.J."/>
            <person name="Whiston E."/>
            <person name="Hung C.-Y."/>
            <person name="McMahan C."/>
            <person name="White J."/>
            <person name="Sykes S."/>
            <person name="Heiman D."/>
            <person name="Young S."/>
            <person name="Zeng Q."/>
            <person name="Abouelleil A."/>
            <person name="Aftuck L."/>
            <person name="Bessette D."/>
            <person name="Brown A."/>
            <person name="FitzGerald M."/>
            <person name="Lui A."/>
            <person name="Macdonald J.P."/>
            <person name="Priest M."/>
            <person name="Orbach M.J."/>
            <person name="Galgiani J.N."/>
            <person name="Kirkland T.N."/>
            <person name="Cole G.T."/>
            <person name="Birren B.W."/>
            <person name="Henn M.R."/>
            <person name="Taylor J.W."/>
            <person name="Rounsley S.D."/>
        </authorList>
    </citation>
    <scope>NUCLEOTIDE SEQUENCE [LARGE SCALE GENOMIC DNA]</scope>
    <source>
        <strain evidence="3">RMSCC 2394</strain>
    </source>
</reference>
<name>A0A0J7BDZ0_COCIT</name>
<feature type="compositionally biased region" description="Basic and acidic residues" evidence="1">
    <location>
        <begin position="1"/>
        <end position="14"/>
    </location>
</feature>
<dbReference type="EMBL" id="DS028097">
    <property type="protein sequence ID" value="KMP08357.1"/>
    <property type="molecule type" value="Genomic_DNA"/>
</dbReference>
<organism evidence="2 3">
    <name type="scientific">Coccidioides immitis RMSCC 2394</name>
    <dbReference type="NCBI Taxonomy" id="404692"/>
    <lineage>
        <taxon>Eukaryota</taxon>
        <taxon>Fungi</taxon>
        <taxon>Dikarya</taxon>
        <taxon>Ascomycota</taxon>
        <taxon>Pezizomycotina</taxon>
        <taxon>Eurotiomycetes</taxon>
        <taxon>Eurotiomycetidae</taxon>
        <taxon>Onygenales</taxon>
        <taxon>Onygenaceae</taxon>
        <taxon>Coccidioides</taxon>
    </lineage>
</organism>
<protein>
    <submittedName>
        <fullName evidence="2">Uncharacterized protein</fullName>
    </submittedName>
</protein>